<name>A0A376DP37_CHRCU</name>
<dbReference type="GO" id="GO:0009279">
    <property type="term" value="C:cell outer membrane"/>
    <property type="evidence" value="ECO:0007669"/>
    <property type="project" value="TreeGrafter"/>
</dbReference>
<dbReference type="OrthoDB" id="9805931at2"/>
<dbReference type="Pfam" id="PF13100">
    <property type="entry name" value="OstA_2"/>
    <property type="match status" value="1"/>
</dbReference>
<evidence type="ECO:0000313" key="6">
    <source>
        <dbReference type="Proteomes" id="UP000255224"/>
    </source>
</evidence>
<keyword evidence="1" id="KW-0472">Membrane</keyword>
<dbReference type="Proteomes" id="UP000273270">
    <property type="component" value="Chromosome"/>
</dbReference>
<evidence type="ECO:0000259" key="3">
    <source>
        <dbReference type="Pfam" id="PF13100"/>
    </source>
</evidence>
<evidence type="ECO:0000256" key="2">
    <source>
        <dbReference type="SAM" id="SignalP"/>
    </source>
</evidence>
<accession>A0A3G6M5Y7</accession>
<sequence>MRIILFLLFFISAFSSAQDNKTTQMDPYIQNKGKPLPAVRPEDKVKIIHADEFKKDTKYEGNQYMVGHVQIEHQGSILYADEVILYNDQSLVKAIGNAKLQNADGSVITAQEMEYNGVTQKGVAKKEVVLTDPKQTIKTDILYYDRLANQAYFNTGGTISDAQNVMYTKSATYFLNTKMIDFVGNVKIDNPDYIIEGVNIKQNQNTKVAEFSGPTTITNRANRKNRIYTEKGTYRMETKEAFLNKNSKIFYNDKILTGDDMYFNNTTGFGKATGNVTLDDPLERRYIKGGYGEVFQKKDSAMMTQSPYAVKIMEKDSIYFAAEKILSYQRPDSADITIKKSFLRAYKKGRIFKSNAQGRADSIAFNETDGIMHMYTKPILWSGEKQVTGDKIEAYFNTKTENIDSLKVIGNAYAISKVDSLNLKDEFNQVKGKFMTVYYQNNEIKEARVVGNAQSIAYVDDVDQETKQPQRIGITLSTCGIIGALFEETGLQIISCSIAANSDTYPMSKIEPEKRKFSDFNWNTKDRIRKWQDILVDSPNYEEIKYSADNDLFNKAQEAIDKEKAKEESKKPKRVKK</sequence>
<dbReference type="InterPro" id="IPR050218">
    <property type="entry name" value="LptD"/>
</dbReference>
<keyword evidence="1" id="KW-0998">Cell outer membrane</keyword>
<dbReference type="InterPro" id="IPR005653">
    <property type="entry name" value="OstA-like_N"/>
</dbReference>
<dbReference type="EMBL" id="UFVQ01000003">
    <property type="protein sequence ID" value="STC93039.1"/>
    <property type="molecule type" value="Genomic_DNA"/>
</dbReference>
<dbReference type="RefSeq" id="WP_123878691.1">
    <property type="nucleotide sequence ID" value="NZ_CP033920.1"/>
</dbReference>
<accession>A0A376DP37</accession>
<protein>
    <submittedName>
        <fullName evidence="5">Organic solvent tolerance protein OstA</fullName>
    </submittedName>
</protein>
<dbReference type="Proteomes" id="UP000255224">
    <property type="component" value="Unassembled WGS sequence"/>
</dbReference>
<feature type="signal peptide" evidence="2">
    <location>
        <begin position="1"/>
        <end position="17"/>
    </location>
</feature>
<evidence type="ECO:0000256" key="1">
    <source>
        <dbReference type="ARBA" id="ARBA00023237"/>
    </source>
</evidence>
<evidence type="ECO:0000313" key="4">
    <source>
        <dbReference type="EMBL" id="AZA48735.1"/>
    </source>
</evidence>
<keyword evidence="7" id="KW-1185">Reference proteome</keyword>
<dbReference type="GO" id="GO:1990351">
    <property type="term" value="C:transporter complex"/>
    <property type="evidence" value="ECO:0007669"/>
    <property type="project" value="TreeGrafter"/>
</dbReference>
<organism evidence="5 6">
    <name type="scientific">Chryseobacterium carnipullorum</name>
    <dbReference type="NCBI Taxonomy" id="1124835"/>
    <lineage>
        <taxon>Bacteria</taxon>
        <taxon>Pseudomonadati</taxon>
        <taxon>Bacteroidota</taxon>
        <taxon>Flavobacteriia</taxon>
        <taxon>Flavobacteriales</taxon>
        <taxon>Weeksellaceae</taxon>
        <taxon>Chryseobacterium group</taxon>
        <taxon>Chryseobacterium</taxon>
    </lineage>
</organism>
<feature type="domain" description="Organic solvent tolerance-like N-terminal" evidence="3">
    <location>
        <begin position="42"/>
        <end position="196"/>
    </location>
</feature>
<reference evidence="7" key="3">
    <citation type="submission" date="2018-11" db="EMBL/GenBank/DDBJ databases">
        <title>Proposal to divide the Flavobacteriaceae and reorganize its genera based on Amino Acid Identity values calculated from whole genome sequences.</title>
        <authorList>
            <person name="Nicholson A.C."/>
            <person name="Gulvik C.A."/>
            <person name="Whitney A.M."/>
            <person name="Humrighouse B.W."/>
            <person name="Bell M."/>
            <person name="Holmes B."/>
            <person name="Steigerwalt A.G."/>
            <person name="Villarma A."/>
            <person name="Sheth M."/>
            <person name="Batra D."/>
            <person name="Pryor J."/>
            <person name="Bernardet J.-F."/>
            <person name="Hugo C."/>
            <person name="Kampfer P."/>
            <person name="Newman J."/>
            <person name="McQuiston J.R."/>
        </authorList>
    </citation>
    <scope>NUCLEOTIDE SEQUENCE [LARGE SCALE GENOMIC DNA]</scope>
    <source>
        <strain evidence="7">G0188</strain>
    </source>
</reference>
<dbReference type="KEGG" id="ccau:EG346_11335"/>
<reference evidence="4" key="2">
    <citation type="submission" date="2018-11" db="EMBL/GenBank/DDBJ databases">
        <title>Proposal to divide the Flavobacteriaceae and reorganize its genera based on Amino Acid Identity values calculated from whole genome sequences.</title>
        <authorList>
            <person name="Nicholson A.C."/>
            <person name="Gulvik C.A."/>
            <person name="Whitney A.M."/>
            <person name="Humrighouse B.W."/>
            <person name="Bell M."/>
            <person name="Holmes B."/>
            <person name="Steigerwalt A."/>
            <person name="Villarma A."/>
            <person name="Sheth M."/>
            <person name="Batra D."/>
            <person name="Pryor J."/>
            <person name="Bernardet J.-F."/>
            <person name="Hugo C."/>
            <person name="Kampfer P."/>
            <person name="Newman J."/>
            <person name="Mcquiston J.R."/>
        </authorList>
    </citation>
    <scope>NUCLEOTIDE SEQUENCE [LARGE SCALE GENOMIC DNA]</scope>
    <source>
        <strain evidence="4">G0188</strain>
    </source>
</reference>
<evidence type="ECO:0000313" key="5">
    <source>
        <dbReference type="EMBL" id="STC93039.1"/>
    </source>
</evidence>
<dbReference type="AlphaFoldDB" id="A0A376DP37"/>
<gene>
    <name evidence="4" type="ORF">EG346_11335</name>
    <name evidence="5" type="ORF">NCTC13533_00666</name>
</gene>
<dbReference type="PANTHER" id="PTHR30189:SF1">
    <property type="entry name" value="LPS-ASSEMBLY PROTEIN LPTD"/>
    <property type="match status" value="1"/>
</dbReference>
<dbReference type="EMBL" id="CP033920">
    <property type="protein sequence ID" value="AZA48735.1"/>
    <property type="molecule type" value="Genomic_DNA"/>
</dbReference>
<keyword evidence="2" id="KW-0732">Signal</keyword>
<dbReference type="Gene3D" id="2.60.450.10">
    <property type="entry name" value="Lipopolysaccharide (LPS) transport protein A like domain"/>
    <property type="match status" value="3"/>
</dbReference>
<feature type="chain" id="PRO_5044585922" evidence="2">
    <location>
        <begin position="18"/>
        <end position="577"/>
    </location>
</feature>
<proteinExistence type="predicted"/>
<evidence type="ECO:0000313" key="7">
    <source>
        <dbReference type="Proteomes" id="UP000273270"/>
    </source>
</evidence>
<dbReference type="PANTHER" id="PTHR30189">
    <property type="entry name" value="LPS-ASSEMBLY PROTEIN"/>
    <property type="match status" value="1"/>
</dbReference>
<reference evidence="5 6" key="1">
    <citation type="submission" date="2018-06" db="EMBL/GenBank/DDBJ databases">
        <authorList>
            <consortium name="Pathogen Informatics"/>
            <person name="Doyle S."/>
        </authorList>
    </citation>
    <scope>NUCLEOTIDE SEQUENCE [LARGE SCALE GENOMIC DNA]</scope>
    <source>
        <strain evidence="5 6">NCTC13533</strain>
    </source>
</reference>
<dbReference type="STRING" id="297244.SAMN05421639_104241"/>